<protein>
    <submittedName>
        <fullName evidence="1">Uncharacterized protein</fullName>
    </submittedName>
</protein>
<accession>A0A370BJX0</accession>
<dbReference type="VEuPathDB" id="FungiDB:M747DRAFT_249731"/>
<sequence length="149" mass="16039">METSTITPSVPPHPSLVPELSLRVTQTIPKKVSRYSEARASIMHAPSRISSTQPAGQVTPDGMDEPFPTPIMLWPEKAYIMELHDRLYMYVPISTFQSGLARLCALLAGYVSMGKLCGSQSAAPGCSGLSDGVGAVTWGNSLHTPYVVY</sequence>
<dbReference type="Proteomes" id="UP000253845">
    <property type="component" value="Unassembled WGS sequence"/>
</dbReference>
<proteinExistence type="predicted"/>
<dbReference type="EMBL" id="KZ851968">
    <property type="protein sequence ID" value="RDH14390.1"/>
    <property type="molecule type" value="Genomic_DNA"/>
</dbReference>
<evidence type="ECO:0000313" key="1">
    <source>
        <dbReference type="EMBL" id="RDH14390.1"/>
    </source>
</evidence>
<dbReference type="AlphaFoldDB" id="A0A370BJX0"/>
<name>A0A370BJX0_ASPNG</name>
<organism evidence="1 2">
    <name type="scientific">Aspergillus niger ATCC 13496</name>
    <dbReference type="NCBI Taxonomy" id="1353008"/>
    <lineage>
        <taxon>Eukaryota</taxon>
        <taxon>Fungi</taxon>
        <taxon>Dikarya</taxon>
        <taxon>Ascomycota</taxon>
        <taxon>Pezizomycotina</taxon>
        <taxon>Eurotiomycetes</taxon>
        <taxon>Eurotiomycetidae</taxon>
        <taxon>Eurotiales</taxon>
        <taxon>Aspergillaceae</taxon>
        <taxon>Aspergillus</taxon>
        <taxon>Aspergillus subgen. Circumdati</taxon>
    </lineage>
</organism>
<gene>
    <name evidence="1" type="ORF">M747DRAFT_249731</name>
</gene>
<evidence type="ECO:0000313" key="2">
    <source>
        <dbReference type="Proteomes" id="UP000253845"/>
    </source>
</evidence>
<reference evidence="1 2" key="1">
    <citation type="submission" date="2018-07" db="EMBL/GenBank/DDBJ databases">
        <title>Section-level genome sequencing of Aspergillus section Nigri to investigate inter- and intra-species variation.</title>
        <authorList>
            <consortium name="DOE Joint Genome Institute"/>
            <person name="Vesth T.C."/>
            <person name="Nybo J.L."/>
            <person name="Theobald S."/>
            <person name="Frisvad J.C."/>
            <person name="Larsen T.O."/>
            <person name="Nielsen K.F."/>
            <person name="Hoof J.B."/>
            <person name="Brandl J."/>
            <person name="Salamov A."/>
            <person name="Riley R."/>
            <person name="Gladden J.M."/>
            <person name="Phatale P."/>
            <person name="Nielsen M.T."/>
            <person name="Lyhne E.K."/>
            <person name="Kogle M.E."/>
            <person name="Strasser K."/>
            <person name="McDonnell E."/>
            <person name="Barry K."/>
            <person name="Clum A."/>
            <person name="Chen C."/>
            <person name="Nolan M."/>
            <person name="Sandor L."/>
            <person name="Kuo A."/>
            <person name="Lipzen A."/>
            <person name="Hainaut M."/>
            <person name="Drula E."/>
            <person name="Tsang A."/>
            <person name="Magnuson J.K."/>
            <person name="Henrissat B."/>
            <person name="Wiebenga A."/>
            <person name="Simmons B.A."/>
            <person name="Makela M.R."/>
            <person name="De vries R.P."/>
            <person name="Grigoriev I.V."/>
            <person name="Mortensen U.H."/>
            <person name="Baker S.E."/>
            <person name="Andersen M.R."/>
        </authorList>
    </citation>
    <scope>NUCLEOTIDE SEQUENCE [LARGE SCALE GENOMIC DNA]</scope>
    <source>
        <strain evidence="1 2">ATCC 13496</strain>
    </source>
</reference>